<dbReference type="HOGENOM" id="CLU_049311_3_1_9"/>
<evidence type="ECO:0000313" key="2">
    <source>
        <dbReference type="Proteomes" id="UP000005850"/>
    </source>
</evidence>
<dbReference type="STRING" id="1042163.BRLA_c019480"/>
<dbReference type="GO" id="GO:0071793">
    <property type="term" value="P:bacillithiol biosynthetic process"/>
    <property type="evidence" value="ECO:0007669"/>
    <property type="project" value="InterPro"/>
</dbReference>
<dbReference type="Gene3D" id="3.40.50.10320">
    <property type="entry name" value="LmbE-like"/>
    <property type="match status" value="1"/>
</dbReference>
<dbReference type="Pfam" id="PF02585">
    <property type="entry name" value="PIG-L"/>
    <property type="match status" value="1"/>
</dbReference>
<dbReference type="SUPFAM" id="SSF102588">
    <property type="entry name" value="LmbE-like"/>
    <property type="match status" value="1"/>
</dbReference>
<organism evidence="1 2">
    <name type="scientific">Brevibacillus laterosporus LMG 15441</name>
    <dbReference type="NCBI Taxonomy" id="1042163"/>
    <lineage>
        <taxon>Bacteria</taxon>
        <taxon>Bacillati</taxon>
        <taxon>Bacillota</taxon>
        <taxon>Bacilli</taxon>
        <taxon>Bacillales</taxon>
        <taxon>Paenibacillaceae</taxon>
        <taxon>Brevibacillus</taxon>
    </lineage>
</organism>
<dbReference type="InterPro" id="IPR003737">
    <property type="entry name" value="GlcNAc_PI_deacetylase-related"/>
</dbReference>
<dbReference type="NCBIfam" id="TIGR04001">
    <property type="entry name" value="thiol_BshB1"/>
    <property type="match status" value="1"/>
</dbReference>
<evidence type="ECO:0000313" key="1">
    <source>
        <dbReference type="EMBL" id="AIG26269.1"/>
    </source>
</evidence>
<dbReference type="Proteomes" id="UP000005850">
    <property type="component" value="Chromosome"/>
</dbReference>
<dbReference type="RefSeq" id="WP_003338591.1">
    <property type="nucleotide sequence ID" value="NZ_CP007806.1"/>
</dbReference>
<dbReference type="PANTHER" id="PTHR12993">
    <property type="entry name" value="N-ACETYLGLUCOSAMINYL-PHOSPHATIDYLINOSITOL DE-N-ACETYLASE-RELATED"/>
    <property type="match status" value="1"/>
</dbReference>
<sequence length="233" mass="26242">MEENHLDILAIGAHPDDVEIGAAGVLLRANQQGKKTGILDLTYAELSSNGTVVRRQEEAAIASEHMKLTARYNFGLPDRGLEANREMAIKKVVDLIRKTQPKVVLAPYFHDRHPDHESVSRIVKEAIFSAGVKKFVGERELPAYRPEQFFYYFINSTATPSFFVDITELYPQKIQVLESYRSQFEQEEGSVSTPLNNGYIELVEYRERLFGQQAGVKYAEGFVSATPLVLSSL</sequence>
<dbReference type="InterPro" id="IPR024078">
    <property type="entry name" value="LmbE-like_dom_sf"/>
</dbReference>
<protein>
    <submittedName>
        <fullName evidence="1">Bacillithiol biosynthesis deacetylase BshB1</fullName>
    </submittedName>
</protein>
<dbReference type="GO" id="GO:0019213">
    <property type="term" value="F:deacetylase activity"/>
    <property type="evidence" value="ECO:0007669"/>
    <property type="project" value="InterPro"/>
</dbReference>
<keyword evidence="2" id="KW-1185">Reference proteome</keyword>
<gene>
    <name evidence="1" type="primary">bshB1</name>
    <name evidence="1" type="ORF">BRLA_c019480</name>
</gene>
<accession>A0A075R348</accession>
<dbReference type="EMBL" id="CP007806">
    <property type="protein sequence ID" value="AIG26269.1"/>
    <property type="molecule type" value="Genomic_DNA"/>
</dbReference>
<dbReference type="AlphaFoldDB" id="A0A075R348"/>
<dbReference type="PANTHER" id="PTHR12993:SF30">
    <property type="entry name" value="N-ACETYL-ALPHA-D-GLUCOSAMINYL L-MALATE DEACETYLASE 1"/>
    <property type="match status" value="1"/>
</dbReference>
<dbReference type="GO" id="GO:0016811">
    <property type="term" value="F:hydrolase activity, acting on carbon-nitrogen (but not peptide) bonds, in linear amides"/>
    <property type="evidence" value="ECO:0007669"/>
    <property type="project" value="TreeGrafter"/>
</dbReference>
<name>A0A075R348_BRELA</name>
<dbReference type="KEGG" id="blr:BRLA_c019480"/>
<reference evidence="1 2" key="1">
    <citation type="journal article" date="2011" name="J. Bacteriol.">
        <title>Genome sequence of Brevibacillus laterosporus LMG 15441, a pathogen of invertebrates.</title>
        <authorList>
            <person name="Djukic M."/>
            <person name="Poehlein A."/>
            <person name="Thurmer A."/>
            <person name="Daniel R."/>
        </authorList>
    </citation>
    <scope>NUCLEOTIDE SEQUENCE [LARGE SCALE GENOMIC DNA]</scope>
    <source>
        <strain evidence="1 2">LMG 15441</strain>
    </source>
</reference>
<dbReference type="InterPro" id="IPR023842">
    <property type="entry name" value="Bacillithiol_biosynth_BshB1"/>
</dbReference>
<dbReference type="eggNOG" id="COG2120">
    <property type="taxonomic scope" value="Bacteria"/>
</dbReference>
<proteinExistence type="predicted"/>